<evidence type="ECO:0000313" key="3">
    <source>
        <dbReference type="Ensembl" id="ENSTRUP00000085383.1"/>
    </source>
</evidence>
<proteinExistence type="predicted"/>
<dbReference type="PANTHER" id="PTHR15503:SF22">
    <property type="entry name" value="TRANSPOSON TY3-I GAG POLYPROTEIN"/>
    <property type="match status" value="1"/>
</dbReference>
<dbReference type="Proteomes" id="UP000005226">
    <property type="component" value="Chromosome 22"/>
</dbReference>
<dbReference type="InterPro" id="IPR032567">
    <property type="entry name" value="RTL1-rel"/>
</dbReference>
<dbReference type="OMA" id="FNCTYEE"/>
<evidence type="ECO:0000259" key="2">
    <source>
        <dbReference type="Pfam" id="PF16297"/>
    </source>
</evidence>
<accession>A0A674PID6</accession>
<dbReference type="Ensembl" id="ENSTRUT00000070068.1">
    <property type="protein sequence ID" value="ENSTRUP00000085383.1"/>
    <property type="gene ID" value="ENSTRUG00000026267.1"/>
</dbReference>
<dbReference type="InParanoid" id="A0A674PID6"/>
<feature type="region of interest" description="Disordered" evidence="1">
    <location>
        <begin position="221"/>
        <end position="255"/>
    </location>
</feature>
<protein>
    <recommendedName>
        <fullName evidence="2">DUF4939 domain-containing protein</fullName>
    </recommendedName>
</protein>
<feature type="domain" description="DUF4939" evidence="2">
    <location>
        <begin position="95"/>
        <end position="174"/>
    </location>
</feature>
<organism evidence="3 4">
    <name type="scientific">Takifugu rubripes</name>
    <name type="common">Japanese pufferfish</name>
    <name type="synonym">Fugu rubripes</name>
    <dbReference type="NCBI Taxonomy" id="31033"/>
    <lineage>
        <taxon>Eukaryota</taxon>
        <taxon>Metazoa</taxon>
        <taxon>Chordata</taxon>
        <taxon>Craniata</taxon>
        <taxon>Vertebrata</taxon>
        <taxon>Euteleostomi</taxon>
        <taxon>Actinopterygii</taxon>
        <taxon>Neopterygii</taxon>
        <taxon>Teleostei</taxon>
        <taxon>Neoteleostei</taxon>
        <taxon>Acanthomorphata</taxon>
        <taxon>Eupercaria</taxon>
        <taxon>Tetraodontiformes</taxon>
        <taxon>Tetradontoidea</taxon>
        <taxon>Tetraodontidae</taxon>
        <taxon>Takifugu</taxon>
    </lineage>
</organism>
<reference evidence="3" key="2">
    <citation type="submission" date="2025-08" db="UniProtKB">
        <authorList>
            <consortium name="Ensembl"/>
        </authorList>
    </citation>
    <scope>IDENTIFICATION</scope>
</reference>
<name>A0A674PID6_TAKRU</name>
<dbReference type="InterPro" id="IPR032549">
    <property type="entry name" value="DUF4939"/>
</dbReference>
<dbReference type="AlphaFoldDB" id="A0A674PID6"/>
<evidence type="ECO:0000256" key="1">
    <source>
        <dbReference type="SAM" id="MobiDB-lite"/>
    </source>
</evidence>
<dbReference type="GeneTree" id="ENSGT01020000231719"/>
<evidence type="ECO:0000313" key="4">
    <source>
        <dbReference type="Proteomes" id="UP000005226"/>
    </source>
</evidence>
<dbReference type="Pfam" id="PF16297">
    <property type="entry name" value="DUF4939"/>
    <property type="match status" value="1"/>
</dbReference>
<dbReference type="PANTHER" id="PTHR15503">
    <property type="entry name" value="LDOC1 RELATED"/>
    <property type="match status" value="1"/>
</dbReference>
<reference evidence="3 4" key="1">
    <citation type="journal article" date="2011" name="Genome Biol. Evol.">
        <title>Integration of the genetic map and genome assembly of fugu facilitates insights into distinct features of genome evolution in teleosts and mammals.</title>
        <authorList>
            <person name="Kai W."/>
            <person name="Kikuchi K."/>
            <person name="Tohari S."/>
            <person name="Chew A.K."/>
            <person name="Tay A."/>
            <person name="Fujiwara A."/>
            <person name="Hosoya S."/>
            <person name="Suetake H."/>
            <person name="Naruse K."/>
            <person name="Brenner S."/>
            <person name="Suzuki Y."/>
            <person name="Venkatesh B."/>
        </authorList>
    </citation>
    <scope>NUCLEOTIDE SEQUENCE [LARGE SCALE GENOMIC DNA]</scope>
</reference>
<reference evidence="3" key="3">
    <citation type="submission" date="2025-09" db="UniProtKB">
        <authorList>
            <consortium name="Ensembl"/>
        </authorList>
    </citation>
    <scope>IDENTIFICATION</scope>
</reference>
<keyword evidence="4" id="KW-1185">Reference proteome</keyword>
<sequence>MTISFFKEVSFKPNFKSRDGVSLLYLDREMVPQQGGLLAKCSTSILRAEHATEANERALAELSYLLNRLSARLDPTAPPASSVPASAPVILQQDPEPERYKGNPESCDAFVVNCSLLFSLQPRTFATEAAKVAYTITHLTGRAWLWGTAEWERQSEACSTFSAFAAELRKVFGQGNSRSSAGHRLLALRQGERSVLDYSIDFHTLARDALPLSLGLPVAPPTQPATQLGDRGDPGVGSRLSPVLSSASPEVDLGS</sequence>